<name>A0A919BTX5_STRFL</name>
<dbReference type="InterPro" id="IPR056911">
    <property type="entry name" value="Phage_Znf_bind_put"/>
</dbReference>
<sequence length="103" mass="11153">MTIRPNAPMPDGLRHFMRAGQHPARAVACPHCGAAEHRPCRIPSSGRVLNRPHPQRISVWAEATAVCPHCQVAPGTPCHTDGIPLPGAEVHARRYLEAEEMAA</sequence>
<organism evidence="2 3">
    <name type="scientific">Streptomyces filamentosus</name>
    <name type="common">Streptomyces roseosporus</name>
    <dbReference type="NCBI Taxonomy" id="67294"/>
    <lineage>
        <taxon>Bacteria</taxon>
        <taxon>Bacillati</taxon>
        <taxon>Actinomycetota</taxon>
        <taxon>Actinomycetes</taxon>
        <taxon>Kitasatosporales</taxon>
        <taxon>Streptomycetaceae</taxon>
        <taxon>Streptomyces</taxon>
    </lineage>
</organism>
<feature type="domain" description="DNA-binding phage zinc finger" evidence="1">
    <location>
        <begin position="66"/>
        <end position="99"/>
    </location>
</feature>
<reference evidence="2" key="1">
    <citation type="journal article" date="2014" name="Int. J. Syst. Evol. Microbiol.">
        <title>Complete genome sequence of Corynebacterium casei LMG S-19264T (=DSM 44701T), isolated from a smear-ripened cheese.</title>
        <authorList>
            <consortium name="US DOE Joint Genome Institute (JGI-PGF)"/>
            <person name="Walter F."/>
            <person name="Albersmeier A."/>
            <person name="Kalinowski J."/>
            <person name="Ruckert C."/>
        </authorList>
    </citation>
    <scope>NUCLEOTIDE SEQUENCE</scope>
    <source>
        <strain evidence="2">JCM 4122</strain>
    </source>
</reference>
<reference evidence="2" key="2">
    <citation type="submission" date="2020-09" db="EMBL/GenBank/DDBJ databases">
        <authorList>
            <person name="Sun Q."/>
            <person name="Ohkuma M."/>
        </authorList>
    </citation>
    <scope>NUCLEOTIDE SEQUENCE</scope>
    <source>
        <strain evidence="2">JCM 4122</strain>
    </source>
</reference>
<protein>
    <recommendedName>
        <fullName evidence="1">DNA-binding phage zinc finger domain-containing protein</fullName>
    </recommendedName>
</protein>
<dbReference type="AlphaFoldDB" id="A0A919BTX5"/>
<comment type="caution">
    <text evidence="2">The sequence shown here is derived from an EMBL/GenBank/DDBJ whole genome shotgun (WGS) entry which is preliminary data.</text>
</comment>
<feature type="domain" description="DNA-binding phage zinc finger" evidence="1">
    <location>
        <begin position="21"/>
        <end position="63"/>
    </location>
</feature>
<dbReference type="RefSeq" id="WP_190043604.1">
    <property type="nucleotide sequence ID" value="NZ_BNBE01000003.1"/>
</dbReference>
<evidence type="ECO:0000313" key="2">
    <source>
        <dbReference type="EMBL" id="GHG15390.1"/>
    </source>
</evidence>
<keyword evidence="3" id="KW-1185">Reference proteome</keyword>
<dbReference type="Proteomes" id="UP000632849">
    <property type="component" value="Unassembled WGS sequence"/>
</dbReference>
<dbReference type="Pfam" id="PF24623">
    <property type="entry name" value="Phage_zn_bind_8"/>
    <property type="match status" value="2"/>
</dbReference>
<evidence type="ECO:0000259" key="1">
    <source>
        <dbReference type="Pfam" id="PF24623"/>
    </source>
</evidence>
<accession>A0A919BTX5</accession>
<evidence type="ECO:0000313" key="3">
    <source>
        <dbReference type="Proteomes" id="UP000632849"/>
    </source>
</evidence>
<gene>
    <name evidence="2" type="ORF">GCM10017667_56180</name>
</gene>
<proteinExistence type="predicted"/>
<dbReference type="EMBL" id="BNBE01000003">
    <property type="protein sequence ID" value="GHG15390.1"/>
    <property type="molecule type" value="Genomic_DNA"/>
</dbReference>